<sequence length="368" mass="38298">MNKALKVAAISFGVVVSSSAWAAGTYNTATNTVAGGQVAQQSASQVSTVISSRISQAVSAGTSSGTAITPSVPSGGGGGTGTGTGAAPQQGSSLLNFGDGKSAGSATKDFGVWANFGNAWIKDDHKFENFHGIIATAVLGADYRVTDQFIVGVASGYEGARIDTPFNNGSLIANNVGIAPYVGYNFNQNYSVDATAGYAFLKYNMTRLSNSVYGTTYGGRVFGATNFNAKTTMGNWQLGTNLGYMYLSEAQNSYRESGVGGTVVDRVNIRLGQLRSTTRVGYMESTDWGFLNPYVSVRPEYDVNKSPAGIIDTASGTKAVGDRFGATFTGGLVAGVGDDLTLMLEGSSGQFRSHMSMNGVTGTVRYRF</sequence>
<proteinExistence type="predicted"/>
<evidence type="ECO:0000313" key="4">
    <source>
        <dbReference type="EMBL" id="EME71269.1"/>
    </source>
</evidence>
<keyword evidence="2" id="KW-0732">Signal</keyword>
<feature type="compositionally biased region" description="Polar residues" evidence="1">
    <location>
        <begin position="62"/>
        <end position="72"/>
    </location>
</feature>
<dbReference type="RefSeq" id="WP_008614434.1">
    <property type="nucleotide sequence ID" value="NZ_AONQ01000006.1"/>
</dbReference>
<accession>M3AFB8</accession>
<dbReference type="SUPFAM" id="SSF103515">
    <property type="entry name" value="Autotransporter"/>
    <property type="match status" value="1"/>
</dbReference>
<feature type="domain" description="Autotransporter" evidence="3">
    <location>
        <begin position="105"/>
        <end position="368"/>
    </location>
</feature>
<dbReference type="STRING" id="1244869.H261_03703"/>
<feature type="region of interest" description="Disordered" evidence="1">
    <location>
        <begin position="62"/>
        <end position="91"/>
    </location>
</feature>
<dbReference type="OrthoDB" id="7353324at2"/>
<dbReference type="InterPro" id="IPR005546">
    <property type="entry name" value="Autotransporte_beta"/>
</dbReference>
<dbReference type="SMART" id="SM00869">
    <property type="entry name" value="Autotransporter"/>
    <property type="match status" value="1"/>
</dbReference>
<gene>
    <name evidence="4" type="ORF">H261_03703</name>
</gene>
<name>M3AFB8_9PROT</name>
<dbReference type="Gene3D" id="2.40.128.130">
    <property type="entry name" value="Autotransporter beta-domain"/>
    <property type="match status" value="1"/>
</dbReference>
<evidence type="ECO:0000259" key="3">
    <source>
        <dbReference type="PROSITE" id="PS51208"/>
    </source>
</evidence>
<dbReference type="PROSITE" id="PS51208">
    <property type="entry name" value="AUTOTRANSPORTER"/>
    <property type="match status" value="1"/>
</dbReference>
<dbReference type="Proteomes" id="UP000011744">
    <property type="component" value="Unassembled WGS sequence"/>
</dbReference>
<dbReference type="EMBL" id="AONQ01000006">
    <property type="protein sequence ID" value="EME71269.1"/>
    <property type="molecule type" value="Genomic_DNA"/>
</dbReference>
<dbReference type="InterPro" id="IPR036709">
    <property type="entry name" value="Autotransporte_beta_dom_sf"/>
</dbReference>
<reference evidence="4 5" key="1">
    <citation type="journal article" date="2014" name="Genome Announc.">
        <title>Draft Genome Sequence of Magnetospirillum sp. Strain SO-1, a Freshwater Magnetotactic Bacterium Isolated from the Ol'khovka River, Russia.</title>
        <authorList>
            <person name="Grouzdev D.S."/>
            <person name="Dziuba M.V."/>
            <person name="Sukhacheva M.S."/>
            <person name="Mardanov A.V."/>
            <person name="Beletskiy A.V."/>
            <person name="Kuznetsov B.B."/>
            <person name="Skryabin K.G."/>
        </authorList>
    </citation>
    <scope>NUCLEOTIDE SEQUENCE [LARGE SCALE GENOMIC DNA]</scope>
    <source>
        <strain evidence="4 5">SO-1</strain>
    </source>
</reference>
<comment type="caution">
    <text evidence="4">The sequence shown here is derived from an EMBL/GenBank/DDBJ whole genome shotgun (WGS) entry which is preliminary data.</text>
</comment>
<dbReference type="Pfam" id="PF03797">
    <property type="entry name" value="Autotransporter"/>
    <property type="match status" value="1"/>
</dbReference>
<feature type="chain" id="PRO_5004031310" evidence="2">
    <location>
        <begin position="23"/>
        <end position="368"/>
    </location>
</feature>
<feature type="compositionally biased region" description="Gly residues" evidence="1">
    <location>
        <begin position="74"/>
        <end position="84"/>
    </location>
</feature>
<dbReference type="PATRIC" id="fig|1244869.3.peg.739"/>
<evidence type="ECO:0000313" key="5">
    <source>
        <dbReference type="Proteomes" id="UP000011744"/>
    </source>
</evidence>
<protein>
    <submittedName>
        <fullName evidence="4">Outer membrane protein domain-containing protein</fullName>
    </submittedName>
</protein>
<feature type="signal peptide" evidence="2">
    <location>
        <begin position="1"/>
        <end position="22"/>
    </location>
</feature>
<keyword evidence="5" id="KW-1185">Reference proteome</keyword>
<organism evidence="4 5">
    <name type="scientific">Paramagnetospirillum caucaseum</name>
    <dbReference type="NCBI Taxonomy" id="1244869"/>
    <lineage>
        <taxon>Bacteria</taxon>
        <taxon>Pseudomonadati</taxon>
        <taxon>Pseudomonadota</taxon>
        <taxon>Alphaproteobacteria</taxon>
        <taxon>Rhodospirillales</taxon>
        <taxon>Magnetospirillaceae</taxon>
        <taxon>Paramagnetospirillum</taxon>
    </lineage>
</organism>
<evidence type="ECO:0000256" key="2">
    <source>
        <dbReference type="SAM" id="SignalP"/>
    </source>
</evidence>
<dbReference type="AlphaFoldDB" id="M3AFB8"/>
<dbReference type="eggNOG" id="COG4625">
    <property type="taxonomic scope" value="Bacteria"/>
</dbReference>
<evidence type="ECO:0000256" key="1">
    <source>
        <dbReference type="SAM" id="MobiDB-lite"/>
    </source>
</evidence>